<dbReference type="Proteomes" id="UP000326553">
    <property type="component" value="Chromosome"/>
</dbReference>
<name>A0A5J6HA33_STRAD</name>
<keyword evidence="2" id="KW-1185">Reference proteome</keyword>
<proteinExistence type="predicted"/>
<accession>A0A5J6HA33</accession>
<dbReference type="RefSeq" id="WP_055529190.1">
    <property type="nucleotide sequence ID" value="NZ_CP023695.1"/>
</dbReference>
<evidence type="ECO:0000313" key="2">
    <source>
        <dbReference type="Proteomes" id="UP000326553"/>
    </source>
</evidence>
<gene>
    <name evidence="1" type="ORF">CP975_05015</name>
</gene>
<evidence type="ECO:0000313" key="1">
    <source>
        <dbReference type="EMBL" id="QEV16939.1"/>
    </source>
</evidence>
<protein>
    <submittedName>
        <fullName evidence="1">Uncharacterized protein</fullName>
    </submittedName>
</protein>
<dbReference type="AlphaFoldDB" id="A0A5J6HA33"/>
<dbReference type="OrthoDB" id="3428054at2"/>
<reference evidence="1 2" key="1">
    <citation type="submission" date="2017-09" db="EMBL/GenBank/DDBJ databases">
        <authorList>
            <person name="Lee N."/>
            <person name="Cho B.-K."/>
        </authorList>
    </citation>
    <scope>NUCLEOTIDE SEQUENCE [LARGE SCALE GENOMIC DNA]</scope>
    <source>
        <strain evidence="1 2">ATCC 12461</strain>
    </source>
</reference>
<dbReference type="EMBL" id="CP023695">
    <property type="protein sequence ID" value="QEV16939.1"/>
    <property type="molecule type" value="Genomic_DNA"/>
</dbReference>
<dbReference type="KEGG" id="salw:CP975_05015"/>
<organism evidence="1 2">
    <name type="scientific">Streptomyces alboniger</name>
    <dbReference type="NCBI Taxonomy" id="132473"/>
    <lineage>
        <taxon>Bacteria</taxon>
        <taxon>Bacillati</taxon>
        <taxon>Actinomycetota</taxon>
        <taxon>Actinomycetes</taxon>
        <taxon>Kitasatosporales</taxon>
        <taxon>Streptomycetaceae</taxon>
        <taxon>Streptomyces</taxon>
        <taxon>Streptomyces aurantiacus group</taxon>
    </lineage>
</organism>
<sequence>MAHTRPDTMRRALRREVAGIIGLLADEEDFAAMRRYRTFTFDDHETYLQQVESLLRTLASQGRHTTIALFDPEEYEAYCEDTGLDPDTPSSRTRFTAELASDGPTLPYEGQPLADLLPDLVDEAVRQATWEYATTVLARTGTCATCGEDLGRAAFARASELITRALDAPGPGTRHLVCSVPADAQTLLAALHVEVDADGSALLDETEALEFATVLAVGIATHRAVGMVLRSSADGARDRVQGWRMDGGLLQPLTAAEVFDAYCTDAISGDLVAPESGVDYCAAPHLEGDDQERGHTH</sequence>